<dbReference type="Proteomes" id="UP001180515">
    <property type="component" value="Unassembled WGS sequence"/>
</dbReference>
<dbReference type="SUPFAM" id="SSF47413">
    <property type="entry name" value="lambda repressor-like DNA-binding domains"/>
    <property type="match status" value="1"/>
</dbReference>
<dbReference type="PROSITE" id="PS50943">
    <property type="entry name" value="HTH_CROC1"/>
    <property type="match status" value="1"/>
</dbReference>
<dbReference type="AlphaFoldDB" id="A0AAE4HVA9"/>
<keyword evidence="2" id="KW-0238">DNA-binding</keyword>
<dbReference type="Gene3D" id="1.10.260.40">
    <property type="entry name" value="lambda repressor-like DNA-binding domains"/>
    <property type="match status" value="1"/>
</dbReference>
<keyword evidence="3" id="KW-0804">Transcription</keyword>
<accession>A0AAE4HVA9</accession>
<dbReference type="InterPro" id="IPR036286">
    <property type="entry name" value="LexA/Signal_pep-like_sf"/>
</dbReference>
<dbReference type="CDD" id="cd00093">
    <property type="entry name" value="HTH_XRE"/>
    <property type="match status" value="1"/>
</dbReference>
<organism evidence="5 6">
    <name type="scientific">Streptococcus parauberis</name>
    <dbReference type="NCBI Taxonomy" id="1348"/>
    <lineage>
        <taxon>Bacteria</taxon>
        <taxon>Bacillati</taxon>
        <taxon>Bacillota</taxon>
        <taxon>Bacilli</taxon>
        <taxon>Lactobacillales</taxon>
        <taxon>Streptococcaceae</taxon>
        <taxon>Streptococcus</taxon>
    </lineage>
</organism>
<dbReference type="InterPro" id="IPR001387">
    <property type="entry name" value="Cro/C1-type_HTH"/>
</dbReference>
<evidence type="ECO:0000256" key="2">
    <source>
        <dbReference type="ARBA" id="ARBA00023125"/>
    </source>
</evidence>
<evidence type="ECO:0000259" key="4">
    <source>
        <dbReference type="PROSITE" id="PS50943"/>
    </source>
</evidence>
<protein>
    <submittedName>
        <fullName evidence="5">XRE family transcriptional regulator</fullName>
    </submittedName>
</protein>
<dbReference type="Pfam" id="PF00717">
    <property type="entry name" value="Peptidase_S24"/>
    <property type="match status" value="1"/>
</dbReference>
<dbReference type="Pfam" id="PF01381">
    <property type="entry name" value="HTH_3"/>
    <property type="match status" value="1"/>
</dbReference>
<reference evidence="5" key="1">
    <citation type="submission" date="2023-03" db="EMBL/GenBank/DDBJ databases">
        <authorList>
            <person name="Shen W."/>
            <person name="Cai J."/>
        </authorList>
    </citation>
    <scope>NUCLEOTIDE SEQUENCE</scope>
    <source>
        <strain evidence="5">P82-2</strain>
    </source>
</reference>
<dbReference type="GO" id="GO:0003677">
    <property type="term" value="F:DNA binding"/>
    <property type="evidence" value="ECO:0007669"/>
    <property type="project" value="UniProtKB-KW"/>
</dbReference>
<dbReference type="InterPro" id="IPR039418">
    <property type="entry name" value="LexA-like"/>
</dbReference>
<keyword evidence="1" id="KW-0805">Transcription regulation</keyword>
<evidence type="ECO:0000313" key="6">
    <source>
        <dbReference type="Proteomes" id="UP001180515"/>
    </source>
</evidence>
<dbReference type="SMART" id="SM00530">
    <property type="entry name" value="HTH_XRE"/>
    <property type="match status" value="1"/>
</dbReference>
<dbReference type="PANTHER" id="PTHR40661">
    <property type="match status" value="1"/>
</dbReference>
<comment type="caution">
    <text evidence="5">The sequence shown here is derived from an EMBL/GenBank/DDBJ whole genome shotgun (WGS) entry which is preliminary data.</text>
</comment>
<feature type="domain" description="HTH cro/C1-type" evidence="4">
    <location>
        <begin position="8"/>
        <end position="62"/>
    </location>
</feature>
<name>A0AAE4HVA9_9STRE</name>
<dbReference type="InterPro" id="IPR010982">
    <property type="entry name" value="Lambda_DNA-bd_dom_sf"/>
</dbReference>
<dbReference type="RefSeq" id="WP_311981903.1">
    <property type="nucleotide sequence ID" value="NZ_JARQAG010000002.1"/>
</dbReference>
<dbReference type="Gene3D" id="2.10.109.10">
    <property type="entry name" value="Umud Fragment, subunit A"/>
    <property type="match status" value="1"/>
</dbReference>
<dbReference type="CDD" id="cd06529">
    <property type="entry name" value="S24_LexA-like"/>
    <property type="match status" value="1"/>
</dbReference>
<dbReference type="PANTHER" id="PTHR40661:SF1">
    <property type="entry name" value="HTH CRO_C1-TYPE DOMAIN-CONTAINING PROTEIN"/>
    <property type="match status" value="1"/>
</dbReference>
<evidence type="ECO:0000256" key="3">
    <source>
        <dbReference type="ARBA" id="ARBA00023163"/>
    </source>
</evidence>
<proteinExistence type="predicted"/>
<dbReference type="EMBL" id="JARQAG010000002">
    <property type="protein sequence ID" value="MDT2731094.1"/>
    <property type="molecule type" value="Genomic_DNA"/>
</dbReference>
<dbReference type="InterPro" id="IPR015927">
    <property type="entry name" value="Peptidase_S24_S26A/B/C"/>
</dbReference>
<dbReference type="SUPFAM" id="SSF51306">
    <property type="entry name" value="LexA/Signal peptidase"/>
    <property type="match status" value="1"/>
</dbReference>
<gene>
    <name evidence="5" type="ORF">P7G31_02340</name>
</gene>
<evidence type="ECO:0000313" key="5">
    <source>
        <dbReference type="EMBL" id="MDT2731094.1"/>
    </source>
</evidence>
<evidence type="ECO:0000256" key="1">
    <source>
        <dbReference type="ARBA" id="ARBA00023015"/>
    </source>
</evidence>
<sequence length="239" mass="27089">MSILAEKIKFFRKKCHLTQKELANLLEIAPTAVSAWEVGRNKPLVDHIDQMAKIFQIKKSQLLGEESSPNVDSQVFTQKDQLTDLFKNLNSEDKNKLLEMAQEMQEDTSEYYKITVTTKLAAGIGYAFNDYDQEKVIVGNRPPRYDVASFVFGDSMEPKYHSGDIVYLADRGLSSYSGEVCAVAYEGKTYIKRLYTEAGYLRLESLNPKYDDIFIDFPPQDGGYIKIYEVIGSDTSIPA</sequence>